<name>A0A5C6W1V2_9BACI</name>
<protein>
    <submittedName>
        <fullName evidence="1">Adenylate cyclase</fullName>
    </submittedName>
</protein>
<dbReference type="InterPro" id="IPR042099">
    <property type="entry name" value="ANL_N_sf"/>
</dbReference>
<keyword evidence="2" id="KW-1185">Reference proteome</keyword>
<dbReference type="RefSeq" id="WP_146946579.1">
    <property type="nucleotide sequence ID" value="NZ_VOQF01000003.1"/>
</dbReference>
<proteinExistence type="predicted"/>
<dbReference type="Proteomes" id="UP000321363">
    <property type="component" value="Unassembled WGS sequence"/>
</dbReference>
<dbReference type="InterPro" id="IPR012685">
    <property type="entry name" value="CHP02304_F390_synth-rel"/>
</dbReference>
<dbReference type="EMBL" id="VOQF01000003">
    <property type="protein sequence ID" value="TXC91833.1"/>
    <property type="molecule type" value="Genomic_DNA"/>
</dbReference>
<sequence>MNKIEIMKHYFKTKYLRKFKTRKQLEHYQKIQIKRHMAFVFKHSAFYREFYQAKITHFDGNLEHLPIISKREMMENFNTLNTANINKDQAYHLALEAEKTRDFSPKLNGISMGLSSGTSGNRGIFLISDKESAKWVGTVLAKLLPGHLFEHHKIAFFLRANNNLYSSTENGRITFHYFDLLDEFIAHQKKLNDLQPTIIIGPPSFLRLLAEWQEQKIINVSPSKIVSVAEVLEDIDKYYIEKIYNQKLHQVYQSTEGFLAATCSHGTLHMNEDIVMIHKEYLDEEKGIFVPIISDFTRTTQPIIRYRLNDILIESKAPCPCGSPFLALQRIDGRCDDLFLGLKNTSTDRCTLFPDFIRRAIMFASDKIVEYKVIQVDMLKINIHLKVNGQLEEVKEEVRAEMVKLWKSYELIIPSFSFLPYDLKPSDRKLKRIESLLKENHHDQNV</sequence>
<evidence type="ECO:0000313" key="1">
    <source>
        <dbReference type="EMBL" id="TXC91833.1"/>
    </source>
</evidence>
<reference evidence="1 2" key="1">
    <citation type="journal article" date="2005" name="Int. J. Syst. Evol. Microbiol.">
        <title>Bacillus litoralis sp. nov., isolated from a tidal flat of the Yellow Sea in Korea.</title>
        <authorList>
            <person name="Yoon J.H."/>
            <person name="Oh T.K."/>
        </authorList>
    </citation>
    <scope>NUCLEOTIDE SEQUENCE [LARGE SCALE GENOMIC DNA]</scope>
    <source>
        <strain evidence="1 2">SW-211</strain>
    </source>
</reference>
<dbReference type="InterPro" id="IPR053158">
    <property type="entry name" value="CapK_Type1_Caps_Biosynth"/>
</dbReference>
<comment type="caution">
    <text evidence="1">The sequence shown here is derived from an EMBL/GenBank/DDBJ whole genome shotgun (WGS) entry which is preliminary data.</text>
</comment>
<dbReference type="NCBIfam" id="TIGR02304">
    <property type="entry name" value="aden_form_hyp"/>
    <property type="match status" value="1"/>
</dbReference>
<dbReference type="Gene3D" id="3.40.50.12780">
    <property type="entry name" value="N-terminal domain of ligase-like"/>
    <property type="match status" value="1"/>
</dbReference>
<accession>A0A5C6W1V2</accession>
<dbReference type="AlphaFoldDB" id="A0A5C6W1V2"/>
<gene>
    <name evidence="1" type="ORF">FS935_05460</name>
</gene>
<dbReference type="OrthoDB" id="580775at2"/>
<dbReference type="PANTHER" id="PTHR36932">
    <property type="entry name" value="CAPSULAR POLYSACCHARIDE BIOSYNTHESIS PROTEIN"/>
    <property type="match status" value="1"/>
</dbReference>
<dbReference type="PANTHER" id="PTHR36932:SF1">
    <property type="entry name" value="CAPSULAR POLYSACCHARIDE BIOSYNTHESIS PROTEIN"/>
    <property type="match status" value="1"/>
</dbReference>
<evidence type="ECO:0000313" key="2">
    <source>
        <dbReference type="Proteomes" id="UP000321363"/>
    </source>
</evidence>
<organism evidence="1 2">
    <name type="scientific">Metabacillus litoralis</name>
    <dbReference type="NCBI Taxonomy" id="152268"/>
    <lineage>
        <taxon>Bacteria</taxon>
        <taxon>Bacillati</taxon>
        <taxon>Bacillota</taxon>
        <taxon>Bacilli</taxon>
        <taxon>Bacillales</taxon>
        <taxon>Bacillaceae</taxon>
        <taxon>Metabacillus</taxon>
    </lineage>
</organism>